<dbReference type="RefSeq" id="WP_099799580.1">
    <property type="nucleotide sequence ID" value="NZ_CP018092.1"/>
</dbReference>
<dbReference type="OrthoDB" id="9815705at2"/>
<accession>A0A2D2Q413</accession>
<keyword evidence="4 5" id="KW-0472">Membrane</keyword>
<comment type="subcellular location">
    <subcellularLocation>
        <location evidence="1">Membrane</location>
    </subcellularLocation>
</comment>
<dbReference type="InterPro" id="IPR007593">
    <property type="entry name" value="CD225/Dispanin_fam"/>
</dbReference>
<reference evidence="7" key="2">
    <citation type="journal article" date="2022" name="Front. Microbiol.">
        <title>Comparative Genomic Analysis Revealed Distinct Molecular Components and Organization of CO2-Concentrating Mechanism in Thermophilic Cyanobacteria.</title>
        <authorList>
            <person name="Tang J."/>
            <person name="Zhou H."/>
            <person name="Yao D."/>
            <person name="Riaz S."/>
            <person name="You D."/>
            <person name="Klepacz-Smolka A."/>
            <person name="Daroch M."/>
        </authorList>
    </citation>
    <scope>NUCLEOTIDE SEQUENCE [LARGE SCALE GENOMIC DNA]</scope>
    <source>
        <strain evidence="7">PCC 6715</strain>
    </source>
</reference>
<organism evidence="6 7">
    <name type="scientific">Parathermosynechococcus lividus PCC 6715</name>
    <dbReference type="NCBI Taxonomy" id="1917166"/>
    <lineage>
        <taxon>Bacteria</taxon>
        <taxon>Bacillati</taxon>
        <taxon>Cyanobacteriota</taxon>
        <taxon>Cyanophyceae</taxon>
        <taxon>Acaryochloridales</taxon>
        <taxon>Thermosynechococcaceae</taxon>
        <taxon>Parathermosynechococcus</taxon>
    </lineage>
</organism>
<reference evidence="6 7" key="1">
    <citation type="submission" date="2016-11" db="EMBL/GenBank/DDBJ databases">
        <title>Complete genome sequence of thermophilic cyanobacteria strain Synechococcus sp. PCC6715.</title>
        <authorList>
            <person name="Tang J."/>
            <person name="Daroch M."/>
            <person name="Liang Y."/>
            <person name="Jiang D."/>
            <person name="Shah M."/>
        </authorList>
    </citation>
    <scope>NUCLEOTIDE SEQUENCE [LARGE SCALE GENOMIC DNA]</scope>
    <source>
        <strain evidence="6 7">PCC 6715</strain>
    </source>
</reference>
<evidence type="ECO:0000256" key="5">
    <source>
        <dbReference type="SAM" id="Phobius"/>
    </source>
</evidence>
<dbReference type="Pfam" id="PF04505">
    <property type="entry name" value="CD225"/>
    <property type="match status" value="1"/>
</dbReference>
<keyword evidence="3 5" id="KW-1133">Transmembrane helix</keyword>
<dbReference type="InterPro" id="IPR051423">
    <property type="entry name" value="CD225/Dispanin"/>
</dbReference>
<dbReference type="EMBL" id="CP018092">
    <property type="protein sequence ID" value="ATS19243.1"/>
    <property type="molecule type" value="Genomic_DNA"/>
</dbReference>
<dbReference type="Proteomes" id="UP000231057">
    <property type="component" value="Chromosome"/>
</dbReference>
<keyword evidence="7" id="KW-1185">Reference proteome</keyword>
<sequence length="89" mass="9271">MTSSEDNIPNYLIPAILSTVCCCLPFGVVAIIFAAQVNSKLAAGDRAGALDASNKAKLFTWIAFGLGFLGSAVYIIITVLAIMAEQSGM</sequence>
<evidence type="ECO:0000313" key="7">
    <source>
        <dbReference type="Proteomes" id="UP000231057"/>
    </source>
</evidence>
<gene>
    <name evidence="6" type="ORF">BRW62_11410</name>
</gene>
<evidence type="ECO:0000256" key="3">
    <source>
        <dbReference type="ARBA" id="ARBA00022989"/>
    </source>
</evidence>
<name>A0A2D2Q413_PARLV</name>
<evidence type="ECO:0000256" key="1">
    <source>
        <dbReference type="ARBA" id="ARBA00004370"/>
    </source>
</evidence>
<evidence type="ECO:0000313" key="6">
    <source>
        <dbReference type="EMBL" id="ATS19243.1"/>
    </source>
</evidence>
<keyword evidence="2 5" id="KW-0812">Transmembrane</keyword>
<evidence type="ECO:0008006" key="8">
    <source>
        <dbReference type="Google" id="ProtNLM"/>
    </source>
</evidence>
<feature type="transmembrane region" description="Helical" evidence="5">
    <location>
        <begin position="12"/>
        <end position="37"/>
    </location>
</feature>
<dbReference type="AlphaFoldDB" id="A0A2D2Q413"/>
<feature type="transmembrane region" description="Helical" evidence="5">
    <location>
        <begin position="58"/>
        <end position="84"/>
    </location>
</feature>
<proteinExistence type="predicted"/>
<evidence type="ECO:0000256" key="4">
    <source>
        <dbReference type="ARBA" id="ARBA00023136"/>
    </source>
</evidence>
<dbReference type="PANTHER" id="PTHR14948:SF25">
    <property type="entry name" value="DUF4190 DOMAIN-CONTAINING PROTEIN"/>
    <property type="match status" value="1"/>
</dbReference>
<protein>
    <recommendedName>
        <fullName evidence="8">CD225/dispanin family protein</fullName>
    </recommendedName>
</protein>
<dbReference type="KEGG" id="slw:BRW62_11410"/>
<dbReference type="PANTHER" id="PTHR14948">
    <property type="entry name" value="NG5"/>
    <property type="match status" value="1"/>
</dbReference>
<evidence type="ECO:0000256" key="2">
    <source>
        <dbReference type="ARBA" id="ARBA00022692"/>
    </source>
</evidence>
<dbReference type="GO" id="GO:0016020">
    <property type="term" value="C:membrane"/>
    <property type="evidence" value="ECO:0007669"/>
    <property type="project" value="UniProtKB-SubCell"/>
</dbReference>